<evidence type="ECO:0000313" key="4">
    <source>
        <dbReference type="Proteomes" id="UP000006048"/>
    </source>
</evidence>
<keyword evidence="2" id="KW-0175">Coiled coil</keyword>
<dbReference type="Gene3D" id="2.120.10.30">
    <property type="entry name" value="TolB, C-terminal domain"/>
    <property type="match status" value="2"/>
</dbReference>
<comment type="similarity">
    <text evidence="1">Belongs to the TolB family.</text>
</comment>
<protein>
    <submittedName>
        <fullName evidence="3">WD40-like beta Propeller containing protein</fullName>
    </submittedName>
</protein>
<dbReference type="PANTHER" id="PTHR36842:SF1">
    <property type="entry name" value="PROTEIN TOLB"/>
    <property type="match status" value="1"/>
</dbReference>
<evidence type="ECO:0000256" key="2">
    <source>
        <dbReference type="SAM" id="Coils"/>
    </source>
</evidence>
<proteinExistence type="inferred from homology"/>
<dbReference type="SMART" id="SM00028">
    <property type="entry name" value="TPR"/>
    <property type="match status" value="7"/>
</dbReference>
<organism evidence="3 4">
    <name type="scientific">Turneriella parva (strain ATCC BAA-1111 / DSM 21527 / NCTC 11395 / H)</name>
    <name type="common">Leptospira parva</name>
    <dbReference type="NCBI Taxonomy" id="869212"/>
    <lineage>
        <taxon>Bacteria</taxon>
        <taxon>Pseudomonadati</taxon>
        <taxon>Spirochaetota</taxon>
        <taxon>Spirochaetia</taxon>
        <taxon>Leptospirales</taxon>
        <taxon>Leptospiraceae</taxon>
        <taxon>Turneriella</taxon>
    </lineage>
</organism>
<dbReference type="SUPFAM" id="SSF82171">
    <property type="entry name" value="DPP6 N-terminal domain-like"/>
    <property type="match status" value="1"/>
</dbReference>
<reference evidence="3 4" key="1">
    <citation type="submission" date="2012-06" db="EMBL/GenBank/DDBJ databases">
        <title>The complete chromosome of genome of Turneriella parva DSM 21527.</title>
        <authorList>
            <consortium name="US DOE Joint Genome Institute (JGI-PGF)"/>
            <person name="Lucas S."/>
            <person name="Han J."/>
            <person name="Lapidus A."/>
            <person name="Bruce D."/>
            <person name="Goodwin L."/>
            <person name="Pitluck S."/>
            <person name="Peters L."/>
            <person name="Kyrpides N."/>
            <person name="Mavromatis K."/>
            <person name="Ivanova N."/>
            <person name="Mikhailova N."/>
            <person name="Chertkov O."/>
            <person name="Detter J.C."/>
            <person name="Tapia R."/>
            <person name="Han C."/>
            <person name="Land M."/>
            <person name="Hauser L."/>
            <person name="Markowitz V."/>
            <person name="Cheng J.-F."/>
            <person name="Hugenholtz P."/>
            <person name="Woyke T."/>
            <person name="Wu D."/>
            <person name="Gronow S."/>
            <person name="Wellnitz S."/>
            <person name="Brambilla E."/>
            <person name="Klenk H.-P."/>
            <person name="Eisen J.A."/>
        </authorList>
    </citation>
    <scope>NUCLEOTIDE SEQUENCE [LARGE SCALE GENOMIC DNA]</scope>
    <source>
        <strain evidence="4">ATCC BAA-1111 / DSM 21527 / NCTC 11395 / H</strain>
    </source>
</reference>
<dbReference type="HOGENOM" id="CLU_228504_0_0_12"/>
<evidence type="ECO:0000313" key="3">
    <source>
        <dbReference type="EMBL" id="AFM12576.1"/>
    </source>
</evidence>
<dbReference type="STRING" id="869212.Turpa_1929"/>
<dbReference type="PATRIC" id="fig|869212.3.peg.1932"/>
<accession>I4B5L9</accession>
<dbReference type="SUPFAM" id="SSF48452">
    <property type="entry name" value="TPR-like"/>
    <property type="match status" value="2"/>
</dbReference>
<dbReference type="KEGG" id="tpx:Turpa_1929"/>
<dbReference type="InterPro" id="IPR011659">
    <property type="entry name" value="WD40"/>
</dbReference>
<feature type="coiled-coil region" evidence="2">
    <location>
        <begin position="1270"/>
        <end position="1297"/>
    </location>
</feature>
<gene>
    <name evidence="3" type="ordered locus">Turpa_1929</name>
</gene>
<evidence type="ECO:0000256" key="1">
    <source>
        <dbReference type="ARBA" id="ARBA00009820"/>
    </source>
</evidence>
<dbReference type="PANTHER" id="PTHR36842">
    <property type="entry name" value="PROTEIN TOLB HOMOLOG"/>
    <property type="match status" value="1"/>
</dbReference>
<name>I4B5L9_TURPD</name>
<dbReference type="Proteomes" id="UP000006048">
    <property type="component" value="Chromosome"/>
</dbReference>
<dbReference type="EMBL" id="CP002959">
    <property type="protein sequence ID" value="AFM12576.1"/>
    <property type="molecule type" value="Genomic_DNA"/>
</dbReference>
<dbReference type="InterPro" id="IPR011990">
    <property type="entry name" value="TPR-like_helical_dom_sf"/>
</dbReference>
<dbReference type="InterPro" id="IPR019734">
    <property type="entry name" value="TPR_rpt"/>
</dbReference>
<keyword evidence="4" id="KW-1185">Reference proteome</keyword>
<sequence length="2505" mass="282707">MSAVSAKAFATRLVVGFAAIVLSAHCGSTPVRDDAKFSYENLYQDKYKRGNGGIIPITIERGESYSGSITADQRYLYFASNTSGNYDIYLRDLEDVFSIPVVSTVTNQREPSISPNGKYLVYVDDELDPDGDIILLKVNPKKLIELFRERRQPDDEWFAARAVNLTNSEKNRIRARDANPVWSADGNFIAYSSDLVAKEADDLGAGAGAIQNIWVMPVDNPEQKRQVTTKGGVMPAFSPDGTKIVYISYEDENSFGAVYELELATGKTRRITSGQTLDFYPTYLPDGQGFVLTRIAADTNGDGQVDRKDAGQIIKIYPDEDSPLDSDDFIPLTSPSDHVFDSRVSGFVGGSVILAQLKGEDVNVGFMPLTGAIPAKPDVRQQQKYLADVAKRSKNKARTCMGLQQLPAAYENSPDVVVYDAISSMRRTQCDPTAAKDLREYIATSEPGEVAIYRLLNDLAVMSPDYADLKGVLALEPLASLAQPEVYFEEILRNKKIWQFYRDQDDNVEYLAVLSFIRHEQTLFYLRQGKTPQARETLRKVMRENPAYLALDELLLETGKLDSSTLPAPELVYLVAETPDLKLLEKYELPAKTAPPAVRPHIRRESERFLLTFFDRQYTLGNEKAQKQYLLAFPEKNHKKLHALFALSTARDDAANELYDESDAAANRARQLVPAGSLYHFYASVVTAENAGVRAGLDASVKTYSEAITAYRDEEPPENVRDIVEKISIYYKERAEQHRAAGEYRAAVSEYEALLDLYLSAHANRMTKELARGELLDFALNLDQIALRVARDDEDLLEDVLKFYDSRIDTARRYLVTEFIFGRGFLRSQLGIQLHLDAERDGLGRSEKKQVFEYFRKAEIDMNWCFFTNARFADAYIMLGWMYQFIDEKRELVLDIGSGKRDREVFESLYRAYFPDYLFEKNIRLYQKTLSLFAGSGSPRIRNSFHLNIANNYFLLNNYSQAEEHYTAILNKKGNPDYQFENPEQEMMFFYHLGRTLYFTGKYESASRYLRYVENNLNSRYPLSGIAAEAQRLNQGRRETAYKTFALNAEYSQNIGAAIQYHQTIIAERAAVGAESPVSMSHLELARLHLAQGDLTASLQATQSAEAALGKEKEIAIPKFKIRIKWFWVYEPWTWLVGFIYKLPYDSVYIGENHLAFELPTVNRYQLLYSIRAEIYRSKGLLQEASNSLAKLVEYAEKDNTKHGAETLSSAVSRRAELEFSLRSWDTAEQLYGAALKQAEKNGNSAAALTFRKNIELCKLRRIETREQPVAEKVKTVRSYIREIEEYENAVAAERIKAARKVVKEKDDPNRPDLTEADIKKIKEAVASDLQPLLFFKGLYAAHDSDMSDFAERLVDREETFDAFLARKQESYNRHTAALKYFRGYSREAFEEVLPDFEPDLKNNSLRMKLAMNRAKILQDMSLFNESAVEFKEIQERSQEFRAQLEYAIALYRAFRVQEEAGLADKVNLAPYRQLVTYFRENPGFLRPNTDLFDRLVSILIERALLQKNFAEALQLEDAKRQALALPLYFDDLRFLGAKDERFNELLIIEQKRTMLSAQIKAARLARQAVQIPEKQLAKLDADAARLRSILLQRDRLDYRYETFFSSGFSQPEMQVLAAQGLVYVMKPREDLIFLYAKSDATKKGSSVRYEQTIPEKDADLTEELEKFVAARKPRVLILSPQILNAALKSEKLASLSLQTTIISAVNFRRNTDPARRNLLQINRNASFFSLGGGNEVDYKVSLAQKRVYTSAEVEKYTIHKNVVDYEAELARKTIVIDNALLNPAGLFALKGNPNFAIASMQSRDKLSVADEFLYATAADLYFSAMGAGRVLHTRTSRKQAQPVIETFLAKGETARGTLVTGNIEASDERERDIASLEQKRLYVKKIGAARALREYEEAISYAEDALSLRPDDIDLRLTAAELLLIQHEYDAANKHIAQVRINAKSPLSDRRAYARILMRAGMESELIRFLGADGETTASVLKNAPEFRGVSQLTAFNTGNLEPLTRVLPWQPRTARPNEDSLRTISASLKDAELRNEICLAATDALEFRLILNSCLNNSRADAGEQADRARIRAFFAGAAPDTRINVRPEDLDFNHALSLLQSGYAADAVFYARRVLVAQKLNNSEHLLAYALLRVLAMRKLNNEDSEAITQLLAEYGEKALPKAANLQAARFYRILSLLEKLRAGKSDVAESLTPLETRTSGVVSAENLLHLYNLSVSGALAKNANVQDSSFEADRRVEADLAFYAKENVNLSAEADCKNDNCALLIKSAIVKKKNAEALKLLLAHHGVTGTEKLPDGAFGYTELFTDEYYLWHQVGSEIRIDKIDSFDEKTVAKLKSGRRYLVHLPQRNLFLQRKINPPREAILVDARADLKAPATEKPAVKIAAPAPATLHSALQARWGGKNKGKSRITVQIKPPFDGAPGDLHIYTQPVALDAFGQLKPDGYHLVCANGESYNNFAIFALTMVENMADRGQGVEAAYESALKSQKGKQASTRPLYFLYRN</sequence>
<dbReference type="InterPro" id="IPR011042">
    <property type="entry name" value="6-blade_b-propeller_TolB-like"/>
</dbReference>
<dbReference type="Pfam" id="PF07676">
    <property type="entry name" value="PD40"/>
    <property type="match status" value="4"/>
</dbReference>
<dbReference type="RefSeq" id="WP_014803083.1">
    <property type="nucleotide sequence ID" value="NC_018020.1"/>
</dbReference>
<dbReference type="Gene3D" id="1.25.40.10">
    <property type="entry name" value="Tetratricopeptide repeat domain"/>
    <property type="match status" value="2"/>
</dbReference>